<protein>
    <recommendedName>
        <fullName evidence="3">GMP synthase (glutamine-hydrolyzing)</fullName>
        <ecNumber evidence="3">6.3.5.2</ecNumber>
    </recommendedName>
    <alternativeName>
        <fullName evidence="10">Glutamine amidotransferase</fullName>
    </alternativeName>
</protein>
<dbReference type="InterPro" id="IPR025777">
    <property type="entry name" value="GMPS_ATP_PPase_dom"/>
</dbReference>
<evidence type="ECO:0000256" key="2">
    <source>
        <dbReference type="ARBA" id="ARBA00011738"/>
    </source>
</evidence>
<dbReference type="PANTHER" id="PTHR11922">
    <property type="entry name" value="GMP SYNTHASE-RELATED"/>
    <property type="match status" value="1"/>
</dbReference>
<proteinExistence type="predicted"/>
<dbReference type="FunFam" id="3.40.50.620:FF:000044">
    <property type="entry name" value="GMP synthase [glutamine-hydrolyzing]"/>
    <property type="match status" value="1"/>
</dbReference>
<evidence type="ECO:0000313" key="13">
    <source>
        <dbReference type="EMBL" id="KOF74909.1"/>
    </source>
</evidence>
<keyword evidence="5 11" id="KW-0547">Nucleotide-binding</keyword>
<dbReference type="SUPFAM" id="SSF54810">
    <property type="entry name" value="GMP synthetase C-terminal dimerisation domain"/>
    <property type="match status" value="2"/>
</dbReference>
<sequence>MDAISNEKSQLYGVQFHPEVDQTDCGKQILQNFLYDVAECKGTYTMKCRETSCIDYICSTVGSHKVLILLSGGVDSTVCAALLNKALNEDQVIAIHIDNGFMRKNESKQVEESLSRIGVKVKVVRAAHTFYNSTTSIPIDSTDPNSCKKKTNMLNCITNPEEKRKIIGDTFMKVATDVIEELNLKPHEVYLGQGTLRPDFIDSASRFGSSNTDPMKGHHNDTELVRELRLKGRVVEPLKDFHKDEVRLIGKNLGLPTELLQRHPFPGPGLSIRILCAEDRYIDKEFGETNQLLKIISDYSNSLKTPHSLLNKVKSCTTVEEQADLVRITESQTVVAMLLPIKSVGVQGDNRTYSYVAALSSDMKPKWDNLLTMAKLIPKICHNINRVVSVFGGQVRFPVEDVTPTFLTDGVLSTLRQADYVATKVLHDSAYVTRLSQMPIILAPLHFDRDPINHQPSCQRSVIIRTFISTDIMTGVPATPGVHIPEDVIQKMTEAILTVPGISRVLYDLTAKPPSNTEWE</sequence>
<dbReference type="GO" id="GO:0005829">
    <property type="term" value="C:cytosol"/>
    <property type="evidence" value="ECO:0007669"/>
    <property type="project" value="TreeGrafter"/>
</dbReference>
<evidence type="ECO:0000256" key="7">
    <source>
        <dbReference type="ARBA" id="ARBA00022755"/>
    </source>
</evidence>
<feature type="binding site" evidence="11">
    <location>
        <begin position="71"/>
        <end position="77"/>
    </location>
    <ligand>
        <name>ATP</name>
        <dbReference type="ChEBI" id="CHEBI:30616"/>
    </ligand>
</feature>
<keyword evidence="8 11" id="KW-0067">ATP-binding</keyword>
<dbReference type="Gene3D" id="3.30.300.10">
    <property type="match status" value="2"/>
</dbReference>
<evidence type="ECO:0000256" key="11">
    <source>
        <dbReference type="PROSITE-ProRule" id="PRU00886"/>
    </source>
</evidence>
<evidence type="ECO:0000256" key="3">
    <source>
        <dbReference type="ARBA" id="ARBA00012746"/>
    </source>
</evidence>
<evidence type="ECO:0000256" key="1">
    <source>
        <dbReference type="ARBA" id="ARBA00005153"/>
    </source>
</evidence>
<evidence type="ECO:0000256" key="9">
    <source>
        <dbReference type="ARBA" id="ARBA00022962"/>
    </source>
</evidence>
<dbReference type="InterPro" id="IPR017926">
    <property type="entry name" value="GATASE"/>
</dbReference>
<evidence type="ECO:0000256" key="4">
    <source>
        <dbReference type="ARBA" id="ARBA00022598"/>
    </source>
</evidence>
<comment type="subunit">
    <text evidence="2">Homodimer.</text>
</comment>
<keyword evidence="4" id="KW-0436">Ligase</keyword>
<dbReference type="OrthoDB" id="1724632at2759"/>
<evidence type="ECO:0000256" key="5">
    <source>
        <dbReference type="ARBA" id="ARBA00022741"/>
    </source>
</evidence>
<dbReference type="SUPFAM" id="SSF52402">
    <property type="entry name" value="Adenine nucleotide alpha hydrolases-like"/>
    <property type="match status" value="1"/>
</dbReference>
<dbReference type="InterPro" id="IPR001674">
    <property type="entry name" value="GMP_synth_C"/>
</dbReference>
<dbReference type="STRING" id="37653.A0A0L8GDI6"/>
<dbReference type="AlphaFoldDB" id="A0A0L8GDI6"/>
<dbReference type="Gene3D" id="3.40.50.620">
    <property type="entry name" value="HUPs"/>
    <property type="match status" value="1"/>
</dbReference>
<dbReference type="Gene3D" id="3.40.50.880">
    <property type="match status" value="1"/>
</dbReference>
<dbReference type="InterPro" id="IPR029062">
    <property type="entry name" value="Class_I_gatase-like"/>
</dbReference>
<dbReference type="PANTHER" id="PTHR11922:SF2">
    <property type="entry name" value="GMP SYNTHASE [GLUTAMINE-HYDROLYZING]"/>
    <property type="match status" value="1"/>
</dbReference>
<evidence type="ECO:0000256" key="10">
    <source>
        <dbReference type="ARBA" id="ARBA00031356"/>
    </source>
</evidence>
<dbReference type="UniPathway" id="UPA00189">
    <property type="reaction ID" value="UER00296"/>
</dbReference>
<evidence type="ECO:0000256" key="8">
    <source>
        <dbReference type="ARBA" id="ARBA00022840"/>
    </source>
</evidence>
<dbReference type="EMBL" id="KQ422411">
    <property type="protein sequence ID" value="KOF74909.1"/>
    <property type="molecule type" value="Genomic_DNA"/>
</dbReference>
<dbReference type="Pfam" id="PF00117">
    <property type="entry name" value="GATase"/>
    <property type="match status" value="1"/>
</dbReference>
<evidence type="ECO:0000259" key="12">
    <source>
        <dbReference type="PROSITE" id="PS51553"/>
    </source>
</evidence>
<dbReference type="InterPro" id="IPR022310">
    <property type="entry name" value="NAD/GMP_synthase"/>
</dbReference>
<dbReference type="GO" id="GO:0003921">
    <property type="term" value="F:GMP synthase activity"/>
    <property type="evidence" value="ECO:0007669"/>
    <property type="project" value="InterPro"/>
</dbReference>
<dbReference type="PROSITE" id="PS51273">
    <property type="entry name" value="GATASE_TYPE_1"/>
    <property type="match status" value="1"/>
</dbReference>
<gene>
    <name evidence="13" type="ORF">OCBIM_22035497mg</name>
</gene>
<feature type="domain" description="GMPS ATP-PPase" evidence="12">
    <location>
        <begin position="44"/>
        <end position="262"/>
    </location>
</feature>
<keyword evidence="7 11" id="KW-0658">Purine biosynthesis</keyword>
<dbReference type="InterPro" id="IPR014729">
    <property type="entry name" value="Rossmann-like_a/b/a_fold"/>
</dbReference>
<reference evidence="13" key="1">
    <citation type="submission" date="2015-07" db="EMBL/GenBank/DDBJ databases">
        <title>MeaNS - Measles Nucleotide Surveillance Program.</title>
        <authorList>
            <person name="Tran T."/>
            <person name="Druce J."/>
        </authorList>
    </citation>
    <scope>NUCLEOTIDE SEQUENCE</scope>
    <source>
        <strain evidence="13">UCB-OBI-ISO-001</strain>
        <tissue evidence="13">Gonad</tissue>
    </source>
</reference>
<keyword evidence="6 11" id="KW-0332">GMP biosynthesis</keyword>
<keyword evidence="9" id="KW-0315">Glutamine amidotransferase</keyword>
<organism evidence="13">
    <name type="scientific">Octopus bimaculoides</name>
    <name type="common">California two-spotted octopus</name>
    <dbReference type="NCBI Taxonomy" id="37653"/>
    <lineage>
        <taxon>Eukaryota</taxon>
        <taxon>Metazoa</taxon>
        <taxon>Spiralia</taxon>
        <taxon>Lophotrochozoa</taxon>
        <taxon>Mollusca</taxon>
        <taxon>Cephalopoda</taxon>
        <taxon>Coleoidea</taxon>
        <taxon>Octopodiformes</taxon>
        <taxon>Octopoda</taxon>
        <taxon>Incirrata</taxon>
        <taxon>Octopodidae</taxon>
        <taxon>Octopus</taxon>
    </lineage>
</organism>
<dbReference type="FunFam" id="3.30.300.10:FF:000008">
    <property type="entry name" value="GMP synthase [glutamine-hydrolyzing]"/>
    <property type="match status" value="1"/>
</dbReference>
<comment type="pathway">
    <text evidence="1">Purine metabolism; GMP biosynthesis; GMP from XMP (L-Gln route): step 1/1.</text>
</comment>
<dbReference type="EC" id="6.3.5.2" evidence="3"/>
<name>A0A0L8GDI6_OCTBM</name>
<accession>A0A0L8GDI6</accession>
<dbReference type="GO" id="GO:0005524">
    <property type="term" value="F:ATP binding"/>
    <property type="evidence" value="ECO:0007669"/>
    <property type="project" value="UniProtKB-UniRule"/>
</dbReference>
<dbReference type="Pfam" id="PF00958">
    <property type="entry name" value="GMP_synt_C"/>
    <property type="match status" value="1"/>
</dbReference>
<dbReference type="SUPFAM" id="SSF52317">
    <property type="entry name" value="Class I glutamine amidotransferase-like"/>
    <property type="match status" value="1"/>
</dbReference>
<dbReference type="PROSITE" id="PS51553">
    <property type="entry name" value="GMPS_ATP_PPASE"/>
    <property type="match status" value="1"/>
</dbReference>
<dbReference type="CDD" id="cd01997">
    <property type="entry name" value="GMP_synthase_C"/>
    <property type="match status" value="1"/>
</dbReference>
<dbReference type="Pfam" id="PF02540">
    <property type="entry name" value="NAD_synthase"/>
    <property type="match status" value="1"/>
</dbReference>
<evidence type="ECO:0000256" key="6">
    <source>
        <dbReference type="ARBA" id="ARBA00022749"/>
    </source>
</evidence>